<gene>
    <name evidence="13" type="ORF">INR99_00590</name>
</gene>
<dbReference type="PANTHER" id="PTHR30413">
    <property type="entry name" value="INNER MEMBRANE TRANSPORT PERMEASE"/>
    <property type="match status" value="1"/>
</dbReference>
<feature type="transmembrane region" description="Helical" evidence="11">
    <location>
        <begin position="233"/>
        <end position="250"/>
    </location>
</feature>
<evidence type="ECO:0000256" key="11">
    <source>
        <dbReference type="RuleBase" id="RU361157"/>
    </source>
</evidence>
<keyword evidence="5" id="KW-0762">Sugar transport</keyword>
<evidence type="ECO:0000256" key="1">
    <source>
        <dbReference type="ARBA" id="ARBA00004651"/>
    </source>
</evidence>
<feature type="transmembrane region" description="Helical" evidence="11">
    <location>
        <begin position="179"/>
        <end position="197"/>
    </location>
</feature>
<keyword evidence="3 11" id="KW-0813">Transport</keyword>
<evidence type="ECO:0000256" key="7">
    <source>
        <dbReference type="ARBA" id="ARBA00022903"/>
    </source>
</evidence>
<dbReference type="PANTHER" id="PTHR30413:SF10">
    <property type="entry name" value="CAPSULE POLYSACCHARIDE EXPORT INNER-MEMBRANE PROTEIN CTRC"/>
    <property type="match status" value="1"/>
</dbReference>
<evidence type="ECO:0000256" key="10">
    <source>
        <dbReference type="ARBA" id="ARBA00023136"/>
    </source>
</evidence>
<proteinExistence type="inferred from homology"/>
<organism evidence="13 14">
    <name type="scientific">Chitinilyticum piscinae</name>
    <dbReference type="NCBI Taxonomy" id="2866724"/>
    <lineage>
        <taxon>Bacteria</taxon>
        <taxon>Pseudomonadati</taxon>
        <taxon>Pseudomonadota</taxon>
        <taxon>Betaproteobacteria</taxon>
        <taxon>Neisseriales</taxon>
        <taxon>Chitinibacteraceae</taxon>
        <taxon>Chitinilyticum</taxon>
    </lineage>
</organism>
<feature type="transmembrane region" description="Helical" evidence="11">
    <location>
        <begin position="108"/>
        <end position="131"/>
    </location>
</feature>
<feature type="transmembrane region" description="Helical" evidence="11">
    <location>
        <begin position="63"/>
        <end position="79"/>
    </location>
</feature>
<dbReference type="InterPro" id="IPR000412">
    <property type="entry name" value="ABC_2_transport"/>
</dbReference>
<dbReference type="PROSITE" id="PS51012">
    <property type="entry name" value="ABC_TM2"/>
    <property type="match status" value="1"/>
</dbReference>
<evidence type="ECO:0000256" key="2">
    <source>
        <dbReference type="ARBA" id="ARBA00007783"/>
    </source>
</evidence>
<evidence type="ECO:0000256" key="4">
    <source>
        <dbReference type="ARBA" id="ARBA00022475"/>
    </source>
</evidence>
<dbReference type="InterPro" id="IPR013525">
    <property type="entry name" value="ABC2_TM"/>
</dbReference>
<dbReference type="GO" id="GO:0043190">
    <property type="term" value="C:ATP-binding cassette (ABC) transporter complex"/>
    <property type="evidence" value="ECO:0007669"/>
    <property type="project" value="InterPro"/>
</dbReference>
<keyword evidence="14" id="KW-1185">Reference proteome</keyword>
<keyword evidence="8 11" id="KW-1133">Transmembrane helix</keyword>
<sequence length="261" mass="29062">MKRTRSSPEIFFAVIRALILREAALRIAGGRLSWFWLLMEPIAHLALFVALFGFILQRLIPGTDPAIFIAIGLIGYFTFQRTATQVKVGISANLALFSYRQVKVLDTLLARALVELVLMLLTSGILFAALAMIGRNVIPDNPLLVLGSLAVMWLTGLGFGLILSVVSTLSEDAGKVVDLIMRPLYFVSGVMYPILSIQQPYRDMLLLNPLVHGIEMLRHGFFPRYSSPPSIDLSYLALWALAMIFVGLLLQRRFSQRLVTL</sequence>
<dbReference type="GO" id="GO:0140359">
    <property type="term" value="F:ABC-type transporter activity"/>
    <property type="evidence" value="ECO:0007669"/>
    <property type="project" value="InterPro"/>
</dbReference>
<keyword evidence="6 11" id="KW-0812">Transmembrane</keyword>
<comment type="similarity">
    <text evidence="2 11">Belongs to the ABC-2 integral membrane protein family.</text>
</comment>
<evidence type="ECO:0000256" key="9">
    <source>
        <dbReference type="ARBA" id="ARBA00023047"/>
    </source>
</evidence>
<comment type="caution">
    <text evidence="13">The sequence shown here is derived from an EMBL/GenBank/DDBJ whole genome shotgun (WGS) entry which is preliminary data.</text>
</comment>
<evidence type="ECO:0000313" key="13">
    <source>
        <dbReference type="EMBL" id="MBE9607837.1"/>
    </source>
</evidence>
<feature type="domain" description="ABC transmembrane type-2" evidence="12">
    <location>
        <begin position="32"/>
        <end position="254"/>
    </location>
</feature>
<evidence type="ECO:0000259" key="12">
    <source>
        <dbReference type="PROSITE" id="PS51012"/>
    </source>
</evidence>
<dbReference type="PRINTS" id="PR00164">
    <property type="entry name" value="ABC2TRNSPORT"/>
</dbReference>
<evidence type="ECO:0000256" key="6">
    <source>
        <dbReference type="ARBA" id="ARBA00022692"/>
    </source>
</evidence>
<reference evidence="13 14" key="1">
    <citation type="submission" date="2020-10" db="EMBL/GenBank/DDBJ databases">
        <title>The genome sequence of Chitinilyticum litopenaei 4Y14.</title>
        <authorList>
            <person name="Liu Y."/>
        </authorList>
    </citation>
    <scope>NUCLEOTIDE SEQUENCE [LARGE SCALE GENOMIC DNA]</scope>
    <source>
        <strain evidence="13 14">4Y14</strain>
    </source>
</reference>
<feature type="transmembrane region" description="Helical" evidence="11">
    <location>
        <begin position="34"/>
        <end position="56"/>
    </location>
</feature>
<dbReference type="Proteomes" id="UP000604481">
    <property type="component" value="Unassembled WGS sequence"/>
</dbReference>
<dbReference type="GO" id="GO:0015920">
    <property type="term" value="P:lipopolysaccharide transport"/>
    <property type="evidence" value="ECO:0007669"/>
    <property type="project" value="TreeGrafter"/>
</dbReference>
<comment type="subcellular location">
    <subcellularLocation>
        <location evidence="11">Cell inner membrane</location>
        <topology evidence="11">Multi-pass membrane protein</topology>
    </subcellularLocation>
    <subcellularLocation>
        <location evidence="1">Cell membrane</location>
        <topology evidence="1">Multi-pass membrane protein</topology>
    </subcellularLocation>
</comment>
<name>A0A8J7K0Z1_9NEIS</name>
<dbReference type="AlphaFoldDB" id="A0A8J7K0Z1"/>
<dbReference type="RefSeq" id="WP_194114350.1">
    <property type="nucleotide sequence ID" value="NZ_JADFUA010000001.1"/>
</dbReference>
<evidence type="ECO:0000313" key="14">
    <source>
        <dbReference type="Proteomes" id="UP000604481"/>
    </source>
</evidence>
<evidence type="ECO:0000256" key="5">
    <source>
        <dbReference type="ARBA" id="ARBA00022597"/>
    </source>
</evidence>
<dbReference type="GO" id="GO:0015774">
    <property type="term" value="P:polysaccharide transport"/>
    <property type="evidence" value="ECO:0007669"/>
    <property type="project" value="UniProtKB-KW"/>
</dbReference>
<evidence type="ECO:0000256" key="3">
    <source>
        <dbReference type="ARBA" id="ARBA00022448"/>
    </source>
</evidence>
<dbReference type="Pfam" id="PF01061">
    <property type="entry name" value="ABC2_membrane"/>
    <property type="match status" value="1"/>
</dbReference>
<protein>
    <recommendedName>
        <fullName evidence="11">Transport permease protein</fullName>
    </recommendedName>
</protein>
<evidence type="ECO:0000256" key="8">
    <source>
        <dbReference type="ARBA" id="ARBA00022989"/>
    </source>
</evidence>
<keyword evidence="7" id="KW-0972">Capsule biogenesis/degradation</keyword>
<dbReference type="InterPro" id="IPR047817">
    <property type="entry name" value="ABC2_TM_bact-type"/>
</dbReference>
<accession>A0A8J7K0Z1</accession>
<keyword evidence="9" id="KW-0625">Polysaccharide transport</keyword>
<dbReference type="EMBL" id="JADFUA010000001">
    <property type="protein sequence ID" value="MBE9607837.1"/>
    <property type="molecule type" value="Genomic_DNA"/>
</dbReference>
<keyword evidence="4 11" id="KW-1003">Cell membrane</keyword>
<keyword evidence="10 11" id="KW-0472">Membrane</keyword>
<feature type="transmembrane region" description="Helical" evidence="11">
    <location>
        <begin position="143"/>
        <end position="167"/>
    </location>
</feature>